<feature type="region of interest" description="Disordered" evidence="1">
    <location>
        <begin position="192"/>
        <end position="233"/>
    </location>
</feature>
<accession>A0AAQ3XCX9</accession>
<sequence>SVVEEEEEADYKYSCRGRLVARTNGGKSSYLRWKLRCLMARKKRKAKRPMAARWRQVTISRSRPRRPRYPSRNSRTVCSPTPGTRICSVRSPSCENMSPYTVHAAGSAQYTHRHHTGISCRQAAREDVPEDEDEERQAHGDLDVGGQRHRHHPYMKLITRYRKNHRNLPAANSKPIIGYTMDEKMSTCTSMESRKRTSSGRGIGQARINGGLAISSSPVPPLALPDEDDWPDPEAVTRLRLQSQLASAASCDEELRRLAGYHAVSVEDLRAWDGSRVGQRSYVDTEEHTGPAGHISK</sequence>
<protein>
    <submittedName>
        <fullName evidence="2">Uncharacterized protein</fullName>
    </submittedName>
</protein>
<evidence type="ECO:0000256" key="1">
    <source>
        <dbReference type="SAM" id="MobiDB-lite"/>
    </source>
</evidence>
<organism evidence="2 3">
    <name type="scientific">Paspalum notatum var. saurae</name>
    <dbReference type="NCBI Taxonomy" id="547442"/>
    <lineage>
        <taxon>Eukaryota</taxon>
        <taxon>Viridiplantae</taxon>
        <taxon>Streptophyta</taxon>
        <taxon>Embryophyta</taxon>
        <taxon>Tracheophyta</taxon>
        <taxon>Spermatophyta</taxon>
        <taxon>Magnoliopsida</taxon>
        <taxon>Liliopsida</taxon>
        <taxon>Poales</taxon>
        <taxon>Poaceae</taxon>
        <taxon>PACMAD clade</taxon>
        <taxon>Panicoideae</taxon>
        <taxon>Andropogonodae</taxon>
        <taxon>Paspaleae</taxon>
        <taxon>Paspalinae</taxon>
        <taxon>Paspalum</taxon>
    </lineage>
</organism>
<evidence type="ECO:0000313" key="3">
    <source>
        <dbReference type="Proteomes" id="UP001341281"/>
    </source>
</evidence>
<keyword evidence="3" id="KW-1185">Reference proteome</keyword>
<proteinExistence type="predicted"/>
<feature type="region of interest" description="Disordered" evidence="1">
    <location>
        <begin position="117"/>
        <end position="149"/>
    </location>
</feature>
<gene>
    <name evidence="2" type="ORF">U9M48_037937</name>
</gene>
<evidence type="ECO:0000313" key="2">
    <source>
        <dbReference type="EMBL" id="WVZ91812.1"/>
    </source>
</evidence>
<feature type="region of interest" description="Disordered" evidence="1">
    <location>
        <begin position="61"/>
        <end position="80"/>
    </location>
</feature>
<dbReference type="Proteomes" id="UP001341281">
    <property type="component" value="Chromosome 09"/>
</dbReference>
<feature type="non-terminal residue" evidence="2">
    <location>
        <position position="1"/>
    </location>
</feature>
<dbReference type="AlphaFoldDB" id="A0AAQ3XCX9"/>
<dbReference type="EMBL" id="CP144753">
    <property type="protein sequence ID" value="WVZ91812.1"/>
    <property type="molecule type" value="Genomic_DNA"/>
</dbReference>
<reference evidence="2 3" key="1">
    <citation type="submission" date="2024-02" db="EMBL/GenBank/DDBJ databases">
        <title>High-quality chromosome-scale genome assembly of Pensacola bahiagrass (Paspalum notatum Flugge var. saurae).</title>
        <authorList>
            <person name="Vega J.M."/>
            <person name="Podio M."/>
            <person name="Orjuela J."/>
            <person name="Siena L.A."/>
            <person name="Pessino S.C."/>
            <person name="Combes M.C."/>
            <person name="Mariac C."/>
            <person name="Albertini E."/>
            <person name="Pupilli F."/>
            <person name="Ortiz J.P.A."/>
            <person name="Leblanc O."/>
        </authorList>
    </citation>
    <scope>NUCLEOTIDE SEQUENCE [LARGE SCALE GENOMIC DNA]</scope>
    <source>
        <strain evidence="2">R1</strain>
        <tissue evidence="2">Leaf</tissue>
    </source>
</reference>
<name>A0AAQ3XCX9_PASNO</name>